<dbReference type="EMBL" id="CP148074">
    <property type="protein sequence ID" value="WXL25975.1"/>
    <property type="molecule type" value="Genomic_DNA"/>
</dbReference>
<gene>
    <name evidence="12" type="ORF">WG219_00335</name>
</gene>
<dbReference type="InterPro" id="IPR035906">
    <property type="entry name" value="MetI-like_sf"/>
</dbReference>
<keyword evidence="7" id="KW-0029">Amino-acid transport</keyword>
<dbReference type="SUPFAM" id="SSF161098">
    <property type="entry name" value="MetI-like"/>
    <property type="match status" value="1"/>
</dbReference>
<evidence type="ECO:0000256" key="10">
    <source>
        <dbReference type="RuleBase" id="RU363032"/>
    </source>
</evidence>
<comment type="similarity">
    <text evidence="3">Belongs to the binding-protein-dependent transport system permease family. HisMQ subfamily.</text>
</comment>
<dbReference type="InterPro" id="IPR000515">
    <property type="entry name" value="MetI-like"/>
</dbReference>
<keyword evidence="6 10" id="KW-0812">Transmembrane</keyword>
<feature type="transmembrane region" description="Helical" evidence="10">
    <location>
        <begin position="20"/>
        <end position="47"/>
    </location>
</feature>
<dbReference type="Pfam" id="PF00528">
    <property type="entry name" value="BPD_transp_1"/>
    <property type="match status" value="1"/>
</dbReference>
<evidence type="ECO:0000256" key="1">
    <source>
        <dbReference type="ARBA" id="ARBA00003159"/>
    </source>
</evidence>
<evidence type="ECO:0000256" key="2">
    <source>
        <dbReference type="ARBA" id="ARBA00004429"/>
    </source>
</evidence>
<evidence type="ECO:0000313" key="12">
    <source>
        <dbReference type="EMBL" id="WXL25975.1"/>
    </source>
</evidence>
<keyword evidence="13" id="KW-1185">Reference proteome</keyword>
<dbReference type="PROSITE" id="PS50928">
    <property type="entry name" value="ABC_TM1"/>
    <property type="match status" value="1"/>
</dbReference>
<evidence type="ECO:0000256" key="7">
    <source>
        <dbReference type="ARBA" id="ARBA00022970"/>
    </source>
</evidence>
<evidence type="ECO:0000256" key="9">
    <source>
        <dbReference type="ARBA" id="ARBA00023136"/>
    </source>
</evidence>
<proteinExistence type="inferred from homology"/>
<dbReference type="NCBIfam" id="TIGR01726">
    <property type="entry name" value="HEQRo_perm_3TM"/>
    <property type="match status" value="1"/>
</dbReference>
<evidence type="ECO:0000256" key="3">
    <source>
        <dbReference type="ARBA" id="ARBA00010072"/>
    </source>
</evidence>
<sequence length="223" mass="25086">MDYSFDFFHVLHNFDKLIDGLWITLQLTLAANLIGLTAGFVLSLLAMSRFTVVRWPAQLYIEFFRCTPVLLQVIWFFYCLPILFEIYLSPIAMGVLALGLNLMAFNAEAYRAGIQAVPRDQLDACVALSLTPFQRTMHVVLPQAFRIASPVLITNGISILQQSSLVAIVSVADLMYAGKMLATDSYRPLETYTIVALIYLALAMPVGQLVSWIERRQEKTMHS</sequence>
<evidence type="ECO:0000259" key="11">
    <source>
        <dbReference type="PROSITE" id="PS50928"/>
    </source>
</evidence>
<dbReference type="InterPro" id="IPR043429">
    <property type="entry name" value="ArtM/GltK/GlnP/TcyL/YhdX-like"/>
</dbReference>
<dbReference type="CDD" id="cd06261">
    <property type="entry name" value="TM_PBP2"/>
    <property type="match status" value="1"/>
</dbReference>
<name>A0ABZ2RHS7_ECTME</name>
<comment type="function">
    <text evidence="1">Part of the binding-protein-dependent transport system for glutamine; probably responsible for the translocation of the substrate across the membrane.</text>
</comment>
<evidence type="ECO:0000256" key="5">
    <source>
        <dbReference type="ARBA" id="ARBA00022475"/>
    </source>
</evidence>
<feature type="domain" description="ABC transmembrane type-1" evidence="11">
    <location>
        <begin position="21"/>
        <end position="210"/>
    </location>
</feature>
<keyword evidence="9 10" id="KW-0472">Membrane</keyword>
<feature type="transmembrane region" description="Helical" evidence="10">
    <location>
        <begin position="84"/>
        <end position="105"/>
    </location>
</feature>
<comment type="subcellular location">
    <subcellularLocation>
        <location evidence="2">Cell inner membrane</location>
        <topology evidence="2">Multi-pass membrane protein</topology>
    </subcellularLocation>
    <subcellularLocation>
        <location evidence="10">Cell membrane</location>
        <topology evidence="10">Multi-pass membrane protein</topology>
    </subcellularLocation>
</comment>
<evidence type="ECO:0000313" key="13">
    <source>
        <dbReference type="Proteomes" id="UP001476583"/>
    </source>
</evidence>
<evidence type="ECO:0000256" key="8">
    <source>
        <dbReference type="ARBA" id="ARBA00022989"/>
    </source>
</evidence>
<keyword evidence="4 10" id="KW-0813">Transport</keyword>
<dbReference type="PANTHER" id="PTHR30614">
    <property type="entry name" value="MEMBRANE COMPONENT OF AMINO ACID ABC TRANSPORTER"/>
    <property type="match status" value="1"/>
</dbReference>
<feature type="transmembrane region" description="Helical" evidence="10">
    <location>
        <begin position="192"/>
        <end position="213"/>
    </location>
</feature>
<reference evidence="12 13" key="1">
    <citation type="submission" date="2024-03" db="EMBL/GenBank/DDBJ databases">
        <title>Complete genome of BD2.</title>
        <authorList>
            <person name="Cao G."/>
        </authorList>
    </citation>
    <scope>NUCLEOTIDE SEQUENCE [LARGE SCALE GENOMIC DNA]</scope>
    <source>
        <strain evidence="12 13">BD2</strain>
    </source>
</reference>
<dbReference type="Proteomes" id="UP001476583">
    <property type="component" value="Chromosome"/>
</dbReference>
<accession>A0ABZ2RHS7</accession>
<evidence type="ECO:0000256" key="6">
    <source>
        <dbReference type="ARBA" id="ARBA00022692"/>
    </source>
</evidence>
<keyword evidence="8 10" id="KW-1133">Transmembrane helix</keyword>
<protein>
    <submittedName>
        <fullName evidence="12">Amino acid ABC transporter permease</fullName>
    </submittedName>
</protein>
<dbReference type="Gene3D" id="1.10.3720.10">
    <property type="entry name" value="MetI-like"/>
    <property type="match status" value="1"/>
</dbReference>
<keyword evidence="5" id="KW-1003">Cell membrane</keyword>
<organism evidence="12 13">
    <name type="scientific">Ectopseudomonas mendocina</name>
    <name type="common">Pseudomonas mendocina</name>
    <dbReference type="NCBI Taxonomy" id="300"/>
    <lineage>
        <taxon>Bacteria</taxon>
        <taxon>Pseudomonadati</taxon>
        <taxon>Pseudomonadota</taxon>
        <taxon>Gammaproteobacteria</taxon>
        <taxon>Pseudomonadales</taxon>
        <taxon>Pseudomonadaceae</taxon>
        <taxon>Ectopseudomonas</taxon>
    </lineage>
</organism>
<evidence type="ECO:0000256" key="4">
    <source>
        <dbReference type="ARBA" id="ARBA00022448"/>
    </source>
</evidence>
<dbReference type="InterPro" id="IPR010065">
    <property type="entry name" value="AA_ABC_transptr_permease_3TM"/>
</dbReference>
<dbReference type="PANTHER" id="PTHR30614:SF20">
    <property type="entry name" value="GLUTAMINE TRANSPORT SYSTEM PERMEASE PROTEIN GLNP"/>
    <property type="match status" value="1"/>
</dbReference>